<reference evidence="2 3" key="1">
    <citation type="journal article" date="2014" name="Proc. Natl. Acad. Sci. U.S.A.">
        <title>Trajectory and genomic determinants of fungal-pathogen speciation and host adaptation.</title>
        <authorList>
            <person name="Hu X."/>
            <person name="Xiao G."/>
            <person name="Zheng P."/>
            <person name="Shang Y."/>
            <person name="Su Y."/>
            <person name="Zhang X."/>
            <person name="Liu X."/>
            <person name="Zhan S."/>
            <person name="St Leger R.J."/>
            <person name="Wang C."/>
        </authorList>
    </citation>
    <scope>NUCLEOTIDE SEQUENCE [LARGE SCALE GENOMIC DNA]</scope>
    <source>
        <strain evidence="2 3">ARSEF 549</strain>
    </source>
</reference>
<evidence type="ECO:0000313" key="2">
    <source>
        <dbReference type="EMBL" id="KID60687.1"/>
    </source>
</evidence>
<name>A0A0B4EYD8_METAF</name>
<feature type="chain" id="PRO_5012700777" evidence="1">
    <location>
        <begin position="16"/>
        <end position="193"/>
    </location>
</feature>
<evidence type="ECO:0000256" key="1">
    <source>
        <dbReference type="SAM" id="SignalP"/>
    </source>
</evidence>
<feature type="signal peptide" evidence="1">
    <location>
        <begin position="1"/>
        <end position="15"/>
    </location>
</feature>
<sequence length="193" mass="21612">MRVLVVLWLVGTVAALANAVIWEGEGLYKVYLMERALFADNPNSWTICKRLGKRRSTNHAFAKAFAKELEARGLPTSAVSVAEFIVGIGTTNGNFRRFGLADGVSELKKKFLTLNFKMTDLLDEMRLQRAIKGTNNFMFTASKIIDHSNFQEAIFNEGKLFDMAKMQRLISARAEQLRTMAKEASPQASLIES</sequence>
<protein>
    <submittedName>
        <fullName evidence="2">Uncharacterized protein</fullName>
    </submittedName>
</protein>
<dbReference type="HOGENOM" id="CLU_1409084_0_0_1"/>
<keyword evidence="1" id="KW-0732">Signal</keyword>
<dbReference type="Proteomes" id="UP000031186">
    <property type="component" value="Unassembled WGS sequence"/>
</dbReference>
<organism evidence="2 3">
    <name type="scientific">Metarhizium anisopliae (strain ARSEF 549)</name>
    <dbReference type="NCBI Taxonomy" id="3151832"/>
    <lineage>
        <taxon>Eukaryota</taxon>
        <taxon>Fungi</taxon>
        <taxon>Dikarya</taxon>
        <taxon>Ascomycota</taxon>
        <taxon>Pezizomycotina</taxon>
        <taxon>Sordariomycetes</taxon>
        <taxon>Hypocreomycetidae</taxon>
        <taxon>Hypocreales</taxon>
        <taxon>Clavicipitaceae</taxon>
        <taxon>Metarhizium</taxon>
    </lineage>
</organism>
<dbReference type="AlphaFoldDB" id="A0A0B4EYD8"/>
<keyword evidence="3" id="KW-1185">Reference proteome</keyword>
<accession>A0A0B4EYD8</accession>
<dbReference type="VEuPathDB" id="FungiDB:MAN_09822"/>
<proteinExistence type="predicted"/>
<comment type="caution">
    <text evidence="2">The sequence shown here is derived from an EMBL/GenBank/DDBJ whole genome shotgun (WGS) entry which is preliminary data.</text>
</comment>
<evidence type="ECO:0000313" key="3">
    <source>
        <dbReference type="Proteomes" id="UP000031186"/>
    </source>
</evidence>
<dbReference type="OrthoDB" id="5122573at2759"/>
<feature type="non-terminal residue" evidence="2">
    <location>
        <position position="1"/>
    </location>
</feature>
<dbReference type="EMBL" id="AZNF01000018">
    <property type="protein sequence ID" value="KID60687.1"/>
    <property type="molecule type" value="Genomic_DNA"/>
</dbReference>
<gene>
    <name evidence="2" type="ORF">MAN_09822</name>
</gene>